<feature type="region of interest" description="Disordered" evidence="1">
    <location>
        <begin position="98"/>
        <end position="226"/>
    </location>
</feature>
<feature type="compositionally biased region" description="Acidic residues" evidence="1">
    <location>
        <begin position="197"/>
        <end position="212"/>
    </location>
</feature>
<feature type="compositionally biased region" description="Basic and acidic residues" evidence="1">
    <location>
        <begin position="138"/>
        <end position="178"/>
    </location>
</feature>
<dbReference type="GeneID" id="92209014"/>
<name>A0ABP0ZN86_9ASCO</name>
<proteinExistence type="predicted"/>
<feature type="compositionally biased region" description="Acidic residues" evidence="1">
    <location>
        <begin position="179"/>
        <end position="189"/>
    </location>
</feature>
<protein>
    <submittedName>
        <fullName evidence="2">Uncharacterized protein</fullName>
    </submittedName>
</protein>
<dbReference type="Proteomes" id="UP001497383">
    <property type="component" value="Chromosome 4"/>
</dbReference>
<accession>A0ABP0ZN86</accession>
<evidence type="ECO:0000313" key="3">
    <source>
        <dbReference type="Proteomes" id="UP001497383"/>
    </source>
</evidence>
<gene>
    <name evidence="2" type="ORF">LODBEIA_P38180</name>
</gene>
<evidence type="ECO:0000313" key="2">
    <source>
        <dbReference type="EMBL" id="CAK9439718.1"/>
    </source>
</evidence>
<sequence>MVQFGKCGKKLIRESNGRIVCKRGYVAYHDDSWVISLAELSGVSNVVGKLSDEQSWFTVKGISESEVDSGGAFVFPVLTTGSMVDSMYFGVDELEKKEEEVEEEGDGEERVVKKPRVQMSYDDDDDDNGDEEGEEEEGKVRVKSIYEVRQSRREAKGETLAAKADEEAEHKAHEAEVSHDDDDDDEEKQESESSGSDAEEDDESSGSEEHDEELVRDPTIDSDYDSTLDLDHAECITLQDLKNHKFMKKVNLN</sequence>
<organism evidence="2 3">
    <name type="scientific">Lodderomyces beijingensis</name>
    <dbReference type="NCBI Taxonomy" id="1775926"/>
    <lineage>
        <taxon>Eukaryota</taxon>
        <taxon>Fungi</taxon>
        <taxon>Dikarya</taxon>
        <taxon>Ascomycota</taxon>
        <taxon>Saccharomycotina</taxon>
        <taxon>Pichiomycetes</taxon>
        <taxon>Debaryomycetaceae</taxon>
        <taxon>Candida/Lodderomyces clade</taxon>
        <taxon>Lodderomyces</taxon>
    </lineage>
</organism>
<evidence type="ECO:0000256" key="1">
    <source>
        <dbReference type="SAM" id="MobiDB-lite"/>
    </source>
</evidence>
<feature type="compositionally biased region" description="Acidic residues" evidence="1">
    <location>
        <begin position="121"/>
        <end position="137"/>
    </location>
</feature>
<reference evidence="2 3" key="1">
    <citation type="submission" date="2024-03" db="EMBL/GenBank/DDBJ databases">
        <authorList>
            <person name="Brejova B."/>
        </authorList>
    </citation>
    <scope>NUCLEOTIDE SEQUENCE [LARGE SCALE GENOMIC DNA]</scope>
    <source>
        <strain evidence="2 3">CBS 14171</strain>
    </source>
</reference>
<keyword evidence="3" id="KW-1185">Reference proteome</keyword>
<dbReference type="EMBL" id="OZ022408">
    <property type="protein sequence ID" value="CAK9439718.1"/>
    <property type="molecule type" value="Genomic_DNA"/>
</dbReference>
<dbReference type="RefSeq" id="XP_066830756.1">
    <property type="nucleotide sequence ID" value="XM_066973970.1"/>
</dbReference>